<evidence type="ECO:0000313" key="3">
    <source>
        <dbReference type="EMBL" id="KXB68812.1"/>
    </source>
</evidence>
<proteinExistence type="predicted"/>
<dbReference type="PATRIC" id="fig|157687.3.peg.657"/>
<evidence type="ECO:0000313" key="4">
    <source>
        <dbReference type="Proteomes" id="UP000070483"/>
    </source>
</evidence>
<dbReference type="AlphaFoldDB" id="A0A134AM76"/>
<dbReference type="EMBL" id="LSDD01000037">
    <property type="protein sequence ID" value="KXB68812.1"/>
    <property type="molecule type" value="Genomic_DNA"/>
</dbReference>
<dbReference type="Proteomes" id="UP000070483">
    <property type="component" value="Unassembled WGS sequence"/>
</dbReference>
<evidence type="ECO:0000259" key="1">
    <source>
        <dbReference type="Pfam" id="PF24725"/>
    </source>
</evidence>
<sequence length="108" mass="12865">MKISKYVQGAVRQFSYWFFNGTLGYDILENIDYLSTVREEPSCGELAFAIFMNNLEIDSEGRVLNYKYCENRAAEYIKSYHDPNFIMNPKLEEWETYLYPVSEESYTY</sequence>
<reference evidence="3" key="1">
    <citation type="submission" date="2016-01" db="EMBL/GenBank/DDBJ databases">
        <authorList>
            <person name="Oliw E.H."/>
        </authorList>
    </citation>
    <scope>NUCLEOTIDE SEQUENCE [LARGE SCALE GENOMIC DNA]</scope>
    <source>
        <strain evidence="3">KA00185</strain>
    </source>
</reference>
<accession>A0A134AM76</accession>
<reference evidence="4" key="2">
    <citation type="submission" date="2016-01" db="EMBL/GenBank/DDBJ databases">
        <authorList>
            <person name="Mitreva M."/>
            <person name="Pepin K.H."/>
            <person name="Mihindukulasuriya K.A."/>
            <person name="Fulton R."/>
            <person name="Fronick C."/>
            <person name="O'Laughlin M."/>
            <person name="Miner T."/>
            <person name="Herter B."/>
            <person name="Rosa B.A."/>
            <person name="Cordes M."/>
            <person name="Tomlinson C."/>
            <person name="Wollam A."/>
            <person name="Palsikar V.B."/>
            <person name="Mardis E.R."/>
            <person name="Wilson R.K."/>
        </authorList>
    </citation>
    <scope>NUCLEOTIDE SEQUENCE [LARGE SCALE GENOMIC DNA]</scope>
    <source>
        <strain evidence="4">KA00185</strain>
    </source>
</reference>
<reference evidence="2 5" key="3">
    <citation type="submission" date="2019-07" db="EMBL/GenBank/DDBJ databases">
        <title>Complete Genome Sequence of Leptotrichia wadei Strain JMUB3934.</title>
        <authorList>
            <person name="Watanabe S."/>
            <person name="Cui L."/>
        </authorList>
    </citation>
    <scope>NUCLEOTIDE SEQUENCE [LARGE SCALE GENOMIC DNA]</scope>
    <source>
        <strain evidence="2 5">JMUB3934</strain>
    </source>
</reference>
<dbReference type="Proteomes" id="UP000321501">
    <property type="component" value="Chromosome"/>
</dbReference>
<protein>
    <recommendedName>
        <fullName evidence="1">DUF7677 domain-containing protein</fullName>
    </recommendedName>
</protein>
<evidence type="ECO:0000313" key="2">
    <source>
        <dbReference type="EMBL" id="BBM49759.1"/>
    </source>
</evidence>
<feature type="domain" description="DUF7677" evidence="1">
    <location>
        <begin position="2"/>
        <end position="99"/>
    </location>
</feature>
<name>A0A134AM76_9FUSO</name>
<organism evidence="3 4">
    <name type="scientific">Leptotrichia wadei</name>
    <dbReference type="NCBI Taxonomy" id="157687"/>
    <lineage>
        <taxon>Bacteria</taxon>
        <taxon>Fusobacteriati</taxon>
        <taxon>Fusobacteriota</taxon>
        <taxon>Fusobacteriia</taxon>
        <taxon>Fusobacteriales</taxon>
        <taxon>Leptotrichiaceae</taxon>
        <taxon>Leptotrichia</taxon>
    </lineage>
</organism>
<keyword evidence="4" id="KW-1185">Reference proteome</keyword>
<dbReference type="EMBL" id="AP019835">
    <property type="protein sequence ID" value="BBM49759.1"/>
    <property type="molecule type" value="Genomic_DNA"/>
</dbReference>
<dbReference type="InterPro" id="IPR056094">
    <property type="entry name" value="DUF7677"/>
</dbReference>
<evidence type="ECO:0000313" key="5">
    <source>
        <dbReference type="Proteomes" id="UP000321501"/>
    </source>
</evidence>
<gene>
    <name evidence="3" type="ORF">HMPREF3180_00657</name>
    <name evidence="2" type="ORF">JMUB3934_1055</name>
</gene>
<dbReference type="Pfam" id="PF24725">
    <property type="entry name" value="DUF7677"/>
    <property type="match status" value="1"/>
</dbReference>
<dbReference type="OrthoDB" id="670500at2"/>
<dbReference type="RefSeq" id="WP_060917547.1">
    <property type="nucleotide sequence ID" value="NZ_AP019835.1"/>
</dbReference>